<keyword evidence="1" id="KW-1185">Reference proteome</keyword>
<dbReference type="PANTHER" id="PTHR23227:SF67">
    <property type="entry name" value="CRANIOFACIAL DEVELOPMENT PROTEIN 2-LIKE"/>
    <property type="match status" value="1"/>
</dbReference>
<evidence type="ECO:0000313" key="1">
    <source>
        <dbReference type="Proteomes" id="UP000046392"/>
    </source>
</evidence>
<dbReference type="SUPFAM" id="SSF56219">
    <property type="entry name" value="DNase I-like"/>
    <property type="match status" value="1"/>
</dbReference>
<dbReference type="PANTHER" id="PTHR23227">
    <property type="entry name" value="BUCENTAUR RELATED"/>
    <property type="match status" value="1"/>
</dbReference>
<dbReference type="WBParaSite" id="SPAL_0000691600.1">
    <property type="protein sequence ID" value="SPAL_0000691600.1"/>
    <property type="gene ID" value="SPAL_0000691600"/>
</dbReference>
<dbReference type="Proteomes" id="UP000046392">
    <property type="component" value="Unplaced"/>
</dbReference>
<dbReference type="AlphaFoldDB" id="A0A0N5BLX0"/>
<dbReference type="Gene3D" id="3.60.10.10">
    <property type="entry name" value="Endonuclease/exonuclease/phosphatase"/>
    <property type="match status" value="1"/>
</dbReference>
<reference evidence="2" key="1">
    <citation type="submission" date="2017-02" db="UniProtKB">
        <authorList>
            <consortium name="WormBaseParasite"/>
        </authorList>
    </citation>
    <scope>IDENTIFICATION</scope>
</reference>
<name>A0A0N5BLX0_STREA</name>
<protein>
    <submittedName>
        <fullName evidence="2">Endo/exonuclease/phosphatase domain-containing protein</fullName>
    </submittedName>
</protein>
<evidence type="ECO:0000313" key="2">
    <source>
        <dbReference type="WBParaSite" id="SPAL_0000691600.1"/>
    </source>
</evidence>
<dbReference type="STRING" id="174720.A0A0N5BLX0"/>
<proteinExistence type="predicted"/>
<sequence>MGFIRLSFEGSRTKWFIGVGYAPTESSDEDVKDNFFIEFNSFITKHRKSDDSYTIVMGDFNAEVGCEKNMFNHIFSFGERNSNGDRLRALCDEQKLFNISSFYPKRKNLKWTWKKAESIHSNRYCIKQLDYILSSDRSIFKDFYIYSLTSPPKNATLSIF</sequence>
<dbReference type="InterPro" id="IPR036691">
    <property type="entry name" value="Endo/exonu/phosph_ase_sf"/>
</dbReference>
<dbReference type="InterPro" id="IPR027124">
    <property type="entry name" value="Swc5/CFDP1/2"/>
</dbReference>
<accession>A0A0N5BLX0</accession>
<organism evidence="1 2">
    <name type="scientific">Strongyloides papillosus</name>
    <name type="common">Intestinal threadworm</name>
    <dbReference type="NCBI Taxonomy" id="174720"/>
    <lineage>
        <taxon>Eukaryota</taxon>
        <taxon>Metazoa</taxon>
        <taxon>Ecdysozoa</taxon>
        <taxon>Nematoda</taxon>
        <taxon>Chromadorea</taxon>
        <taxon>Rhabditida</taxon>
        <taxon>Tylenchina</taxon>
        <taxon>Panagrolaimomorpha</taxon>
        <taxon>Strongyloidoidea</taxon>
        <taxon>Strongyloididae</taxon>
        <taxon>Strongyloides</taxon>
    </lineage>
</organism>